<evidence type="ECO:0000313" key="4">
    <source>
        <dbReference type="Proteomes" id="UP000078200"/>
    </source>
</evidence>
<proteinExistence type="predicted"/>
<keyword evidence="2" id="KW-1133">Transmembrane helix</keyword>
<feature type="transmembrane region" description="Helical" evidence="2">
    <location>
        <begin position="6"/>
        <end position="27"/>
    </location>
</feature>
<reference evidence="3" key="1">
    <citation type="submission" date="2020-05" db="UniProtKB">
        <authorList>
            <consortium name="EnsemblMetazoa"/>
        </authorList>
    </citation>
    <scope>IDENTIFICATION</scope>
    <source>
        <strain evidence="3">TTRI</strain>
    </source>
</reference>
<evidence type="ECO:0000256" key="1">
    <source>
        <dbReference type="SAM" id="MobiDB-lite"/>
    </source>
</evidence>
<dbReference type="AlphaFoldDB" id="A0A1A9USL9"/>
<evidence type="ECO:0000256" key="2">
    <source>
        <dbReference type="SAM" id="Phobius"/>
    </source>
</evidence>
<feature type="region of interest" description="Disordered" evidence="1">
    <location>
        <begin position="61"/>
        <end position="85"/>
    </location>
</feature>
<organism evidence="3 4">
    <name type="scientific">Glossina austeni</name>
    <name type="common">Savannah tsetse fly</name>
    <dbReference type="NCBI Taxonomy" id="7395"/>
    <lineage>
        <taxon>Eukaryota</taxon>
        <taxon>Metazoa</taxon>
        <taxon>Ecdysozoa</taxon>
        <taxon>Arthropoda</taxon>
        <taxon>Hexapoda</taxon>
        <taxon>Insecta</taxon>
        <taxon>Pterygota</taxon>
        <taxon>Neoptera</taxon>
        <taxon>Endopterygota</taxon>
        <taxon>Diptera</taxon>
        <taxon>Brachycera</taxon>
        <taxon>Muscomorpha</taxon>
        <taxon>Hippoboscoidea</taxon>
        <taxon>Glossinidae</taxon>
        <taxon>Glossina</taxon>
    </lineage>
</organism>
<name>A0A1A9USL9_GLOAU</name>
<protein>
    <submittedName>
        <fullName evidence="3">Uncharacterized protein</fullName>
    </submittedName>
</protein>
<accession>A0A1A9USL9</accession>
<sequence>MSLTIFGIFVVPIKMVIAFIIAVMTIMEVKGNVGRSTVAKVVTKTIRSSGKACHVPENYTHSPINQATNQPTNQQKQNEKNKNQKHTNTYRISCLAAMPLKFTYLQSTHLHKSAYACACTITYIDTSWYGWPLLLSPSPPSSSSLSSLWLQVIFFLSLPPQFKFSNVACLRAITIVSNISCHREYRVQLSL</sequence>
<keyword evidence="4" id="KW-1185">Reference proteome</keyword>
<keyword evidence="2" id="KW-0472">Membrane</keyword>
<evidence type="ECO:0000313" key="3">
    <source>
        <dbReference type="EnsemblMetazoa" id="GAUT013999-PA"/>
    </source>
</evidence>
<feature type="compositionally biased region" description="Low complexity" evidence="1">
    <location>
        <begin position="65"/>
        <end position="76"/>
    </location>
</feature>
<keyword evidence="2" id="KW-0812">Transmembrane</keyword>
<dbReference type="EnsemblMetazoa" id="GAUT013999-RA">
    <property type="protein sequence ID" value="GAUT013999-PA"/>
    <property type="gene ID" value="GAUT013999"/>
</dbReference>
<dbReference type="Proteomes" id="UP000078200">
    <property type="component" value="Unassembled WGS sequence"/>
</dbReference>
<dbReference type="VEuPathDB" id="VectorBase:GAUT013999"/>